<keyword evidence="1" id="KW-0489">Methyltransferase</keyword>
<feature type="non-terminal residue" evidence="1">
    <location>
        <position position="1"/>
    </location>
</feature>
<gene>
    <name evidence="1" type="ORF">K488DRAFT_12299</name>
</gene>
<evidence type="ECO:0000313" key="2">
    <source>
        <dbReference type="Proteomes" id="UP000814128"/>
    </source>
</evidence>
<comment type="caution">
    <text evidence="1">The sequence shown here is derived from an EMBL/GenBank/DDBJ whole genome shotgun (WGS) entry which is preliminary data.</text>
</comment>
<feature type="non-terminal residue" evidence="1">
    <location>
        <position position="274"/>
    </location>
</feature>
<proteinExistence type="predicted"/>
<accession>A0ACB8QVT1</accession>
<sequence length="274" mass="30198">DVHALVPHYTDASQVPEHLQKYFAQRMRFFSRYADGCLLDEEGWYSVTPEAIADRIAERCRCGTILDAFCGVGGNAIAFAKTCERVIALDISPARLALARHNAEIYGVADRIEFILADFVSFARTTRPSSPSSSQAPFPDPSTRTIDVVFLSPPWGGPSYLSGSVSTALPATEDDIERHPEFGLDGVAPVHGRELFALARRLTRNVAYYLPRNTRLGDVAALLDESVGPSATSGTKRKRSPQERVEVEEEWMGNKLKALTCYFGGLVEGQDDLW</sequence>
<protein>
    <submittedName>
        <fullName evidence="1">S-adenosyl-L-methionine-dependent methyltransferase</fullName>
    </submittedName>
</protein>
<name>A0ACB8QVT1_9AGAM</name>
<organism evidence="1 2">
    <name type="scientific">Vararia minispora EC-137</name>
    <dbReference type="NCBI Taxonomy" id="1314806"/>
    <lineage>
        <taxon>Eukaryota</taxon>
        <taxon>Fungi</taxon>
        <taxon>Dikarya</taxon>
        <taxon>Basidiomycota</taxon>
        <taxon>Agaricomycotina</taxon>
        <taxon>Agaricomycetes</taxon>
        <taxon>Russulales</taxon>
        <taxon>Lachnocladiaceae</taxon>
        <taxon>Vararia</taxon>
    </lineage>
</organism>
<keyword evidence="2" id="KW-1185">Reference proteome</keyword>
<dbReference type="Proteomes" id="UP000814128">
    <property type="component" value="Unassembled WGS sequence"/>
</dbReference>
<reference evidence="1" key="1">
    <citation type="submission" date="2021-02" db="EMBL/GenBank/DDBJ databases">
        <authorList>
            <consortium name="DOE Joint Genome Institute"/>
            <person name="Ahrendt S."/>
            <person name="Looney B.P."/>
            <person name="Miyauchi S."/>
            <person name="Morin E."/>
            <person name="Drula E."/>
            <person name="Courty P.E."/>
            <person name="Chicoki N."/>
            <person name="Fauchery L."/>
            <person name="Kohler A."/>
            <person name="Kuo A."/>
            <person name="Labutti K."/>
            <person name="Pangilinan J."/>
            <person name="Lipzen A."/>
            <person name="Riley R."/>
            <person name="Andreopoulos W."/>
            <person name="He G."/>
            <person name="Johnson J."/>
            <person name="Barry K.W."/>
            <person name="Grigoriev I.V."/>
            <person name="Nagy L."/>
            <person name="Hibbett D."/>
            <person name="Henrissat B."/>
            <person name="Matheny P.B."/>
            <person name="Labbe J."/>
            <person name="Martin F."/>
        </authorList>
    </citation>
    <scope>NUCLEOTIDE SEQUENCE</scope>
    <source>
        <strain evidence="1">EC-137</strain>
    </source>
</reference>
<dbReference type="EMBL" id="MU273482">
    <property type="protein sequence ID" value="KAI0035618.1"/>
    <property type="molecule type" value="Genomic_DNA"/>
</dbReference>
<keyword evidence="1" id="KW-0808">Transferase</keyword>
<reference evidence="1" key="2">
    <citation type="journal article" date="2022" name="New Phytol.">
        <title>Evolutionary transition to the ectomycorrhizal habit in the genomes of a hyperdiverse lineage of mushroom-forming fungi.</title>
        <authorList>
            <person name="Looney B."/>
            <person name="Miyauchi S."/>
            <person name="Morin E."/>
            <person name="Drula E."/>
            <person name="Courty P.E."/>
            <person name="Kohler A."/>
            <person name="Kuo A."/>
            <person name="LaButti K."/>
            <person name="Pangilinan J."/>
            <person name="Lipzen A."/>
            <person name="Riley R."/>
            <person name="Andreopoulos W."/>
            <person name="He G."/>
            <person name="Johnson J."/>
            <person name="Nolan M."/>
            <person name="Tritt A."/>
            <person name="Barry K.W."/>
            <person name="Grigoriev I.V."/>
            <person name="Nagy L.G."/>
            <person name="Hibbett D."/>
            <person name="Henrissat B."/>
            <person name="Matheny P.B."/>
            <person name="Labbe J."/>
            <person name="Martin F.M."/>
        </authorList>
    </citation>
    <scope>NUCLEOTIDE SEQUENCE</scope>
    <source>
        <strain evidence="1">EC-137</strain>
    </source>
</reference>
<evidence type="ECO:0000313" key="1">
    <source>
        <dbReference type="EMBL" id="KAI0035618.1"/>
    </source>
</evidence>